<dbReference type="GO" id="GO:0016887">
    <property type="term" value="F:ATP hydrolysis activity"/>
    <property type="evidence" value="ECO:0007669"/>
    <property type="project" value="InterPro"/>
</dbReference>
<dbReference type="Gene3D" id="3.40.50.300">
    <property type="entry name" value="P-loop containing nucleotide triphosphate hydrolases"/>
    <property type="match status" value="2"/>
</dbReference>
<feature type="domain" description="ABC transporter" evidence="5">
    <location>
        <begin position="2"/>
        <end position="263"/>
    </location>
</feature>
<dbReference type="InterPro" id="IPR032781">
    <property type="entry name" value="ABC_tran_Xtn"/>
</dbReference>
<dbReference type="InterPro" id="IPR003439">
    <property type="entry name" value="ABC_transporter-like_ATP-bd"/>
</dbReference>
<keyword evidence="3 6" id="KW-0067">ATP-binding</keyword>
<keyword evidence="7" id="KW-1185">Reference proteome</keyword>
<accession>A0A346XZ68</accession>
<dbReference type="KEGG" id="euz:DVS28_a2836"/>
<name>A0A346XZ68_9ACTN</name>
<dbReference type="Pfam" id="PF12848">
    <property type="entry name" value="ABC_tran_Xtn"/>
    <property type="match status" value="1"/>
</dbReference>
<sequence length="666" mass="72536">MITVGSVTKSFGGRTLFADVSMRIDAGTRTAIVGPNGAGKTTLMKIITGVEPADSGEVAVQRGVEVGVLEQDVADWANAQAEAEGKNPTPIDLVVSGVPVKELEGRLTELGMAMAEDPENEAILEEFGRVQTRFEHLGGYDLDARARRIMAGLGFDERTMDEPLRTLSGGWMMRVALARLLLRNPDVLMLDEPTNHLDLESVGWLQQFLAAYDGAIVLISHDRDFINAIANQIVEVADGRVTSYAGDYEYFITSRAERQEQLLAQAKNQAKKVAEVEAFVERFRYKASKAKQVQSRVKMLEKMETVEVDDRKTRAMKLTFGEAPRAGRTVVELRNARKAYGDNVVYTGLDLALERGMKVALVGPNGAGKSTLLKMLVGALEPDEGERVLGHNVQVAYYAQHQVDALHMEKTALQEVAAAVDTSKVNPRSVLGSFLFSGEDVDKKVAVLSGGERARIALARLIAQPANLLCMDEPTNHLDIASRDVIEDALIAYPGTVVLITHDRHLIRSVVDVVIAVGDGTANMHLGDYASYAEKMGLDYLGRPLGADDGPRMRGGAGGSSDNGRGDGRADKKADKRAEAEKRNRLHNRTKDLRQKLSKAEKALMKAEDEVATIQREMAEPGAFDDPGAAKQLTKRHDVAKSRAADLSREWEQLVEDLEQAEAAAG</sequence>
<evidence type="ECO:0000256" key="1">
    <source>
        <dbReference type="ARBA" id="ARBA00022737"/>
    </source>
</evidence>
<dbReference type="SUPFAM" id="SSF52540">
    <property type="entry name" value="P-loop containing nucleoside triphosphate hydrolases"/>
    <property type="match status" value="2"/>
</dbReference>
<gene>
    <name evidence="6" type="ORF">DVS28_a2836</name>
</gene>
<dbReference type="AlphaFoldDB" id="A0A346XZ68"/>
<evidence type="ECO:0000256" key="2">
    <source>
        <dbReference type="ARBA" id="ARBA00022741"/>
    </source>
</evidence>
<dbReference type="FunFam" id="3.40.50.300:FF:000309">
    <property type="entry name" value="ABC transporter ATP-binding protein"/>
    <property type="match status" value="1"/>
</dbReference>
<feature type="domain" description="ABC transporter" evidence="5">
    <location>
        <begin position="331"/>
        <end position="544"/>
    </location>
</feature>
<dbReference type="GO" id="GO:0003676">
    <property type="term" value="F:nucleic acid binding"/>
    <property type="evidence" value="ECO:0007669"/>
    <property type="project" value="UniProtKB-ARBA"/>
</dbReference>
<evidence type="ECO:0000313" key="6">
    <source>
        <dbReference type="EMBL" id="AXV07515.1"/>
    </source>
</evidence>
<evidence type="ECO:0000259" key="5">
    <source>
        <dbReference type="PROSITE" id="PS50893"/>
    </source>
</evidence>
<feature type="region of interest" description="Disordered" evidence="4">
    <location>
        <begin position="618"/>
        <end position="637"/>
    </location>
</feature>
<dbReference type="InterPro" id="IPR051309">
    <property type="entry name" value="ABCF_ATPase"/>
</dbReference>
<dbReference type="PROSITE" id="PS50893">
    <property type="entry name" value="ABC_TRANSPORTER_2"/>
    <property type="match status" value="2"/>
</dbReference>
<dbReference type="EMBL" id="CP031165">
    <property type="protein sequence ID" value="AXV07515.1"/>
    <property type="molecule type" value="Genomic_DNA"/>
</dbReference>
<dbReference type="FunFam" id="3.40.50.300:FF:000011">
    <property type="entry name" value="Putative ABC transporter ATP-binding component"/>
    <property type="match status" value="1"/>
</dbReference>
<reference evidence="6 7" key="1">
    <citation type="submission" date="2018-09" db="EMBL/GenBank/DDBJ databases">
        <title>Complete genome sequence of Euzebya sp. DY32-46 isolated from seawater of Pacific Ocean.</title>
        <authorList>
            <person name="Xu L."/>
            <person name="Wu Y.-H."/>
            <person name="Xu X.-W."/>
        </authorList>
    </citation>
    <scope>NUCLEOTIDE SEQUENCE [LARGE SCALE GENOMIC DNA]</scope>
    <source>
        <strain evidence="6 7">DY32-46</strain>
    </source>
</reference>
<dbReference type="PROSITE" id="PS00211">
    <property type="entry name" value="ABC_TRANSPORTER_1"/>
    <property type="match status" value="2"/>
</dbReference>
<dbReference type="GO" id="GO:0005524">
    <property type="term" value="F:ATP binding"/>
    <property type="evidence" value="ECO:0007669"/>
    <property type="project" value="UniProtKB-KW"/>
</dbReference>
<proteinExistence type="predicted"/>
<evidence type="ECO:0000313" key="7">
    <source>
        <dbReference type="Proteomes" id="UP000264006"/>
    </source>
</evidence>
<dbReference type="CDD" id="cd03221">
    <property type="entry name" value="ABCF_EF-3"/>
    <property type="match status" value="2"/>
</dbReference>
<evidence type="ECO:0000256" key="4">
    <source>
        <dbReference type="SAM" id="MobiDB-lite"/>
    </source>
</evidence>
<dbReference type="Pfam" id="PF00005">
    <property type="entry name" value="ABC_tran"/>
    <property type="match status" value="2"/>
</dbReference>
<feature type="compositionally biased region" description="Basic and acidic residues" evidence="4">
    <location>
        <begin position="564"/>
        <end position="597"/>
    </location>
</feature>
<dbReference type="InterPro" id="IPR037118">
    <property type="entry name" value="Val-tRNA_synth_C_sf"/>
</dbReference>
<feature type="region of interest" description="Disordered" evidence="4">
    <location>
        <begin position="547"/>
        <end position="597"/>
    </location>
</feature>
<keyword evidence="1" id="KW-0677">Repeat</keyword>
<evidence type="ECO:0000256" key="3">
    <source>
        <dbReference type="ARBA" id="ARBA00022840"/>
    </source>
</evidence>
<dbReference type="OrthoDB" id="3239744at2"/>
<dbReference type="InterPro" id="IPR027417">
    <property type="entry name" value="P-loop_NTPase"/>
</dbReference>
<organism evidence="6 7">
    <name type="scientific">Euzebya pacifica</name>
    <dbReference type="NCBI Taxonomy" id="1608957"/>
    <lineage>
        <taxon>Bacteria</taxon>
        <taxon>Bacillati</taxon>
        <taxon>Actinomycetota</taxon>
        <taxon>Nitriliruptoria</taxon>
        <taxon>Euzebyales</taxon>
    </lineage>
</organism>
<dbReference type="InterPro" id="IPR003593">
    <property type="entry name" value="AAA+_ATPase"/>
</dbReference>
<dbReference type="Proteomes" id="UP000264006">
    <property type="component" value="Chromosome"/>
</dbReference>
<keyword evidence="2" id="KW-0547">Nucleotide-binding</keyword>
<protein>
    <submittedName>
        <fullName evidence="6">Glutathione-regulated potassium-efflux system ATP-binding protein</fullName>
    </submittedName>
</protein>
<dbReference type="PANTHER" id="PTHR42855:SF2">
    <property type="entry name" value="DRUG RESISTANCE ABC TRANSPORTER,ATP-BINDING PROTEIN"/>
    <property type="match status" value="1"/>
</dbReference>
<dbReference type="PANTHER" id="PTHR42855">
    <property type="entry name" value="ABC TRANSPORTER ATP-BINDING SUBUNIT"/>
    <property type="match status" value="1"/>
</dbReference>
<dbReference type="Gene3D" id="1.10.287.380">
    <property type="entry name" value="Valyl-tRNA synthetase, C-terminal domain"/>
    <property type="match status" value="1"/>
</dbReference>
<dbReference type="SMART" id="SM00382">
    <property type="entry name" value="AAA"/>
    <property type="match status" value="2"/>
</dbReference>
<dbReference type="InterPro" id="IPR017871">
    <property type="entry name" value="ABC_transporter-like_CS"/>
</dbReference>